<sequence length="85" mass="9378">MVFYVEFLGTSSGFNSHDEHISASNDLLDYVDKIVGSGCDSNVSQDDLSPIAKMEKASELLMGHDSQHEDGELKETIECTLGRPW</sequence>
<organism evidence="1 2">
    <name type="scientific">Vitis rotundifolia</name>
    <name type="common">Muscadine grape</name>
    <dbReference type="NCBI Taxonomy" id="103349"/>
    <lineage>
        <taxon>Eukaryota</taxon>
        <taxon>Viridiplantae</taxon>
        <taxon>Streptophyta</taxon>
        <taxon>Embryophyta</taxon>
        <taxon>Tracheophyta</taxon>
        <taxon>Spermatophyta</taxon>
        <taxon>Magnoliopsida</taxon>
        <taxon>eudicotyledons</taxon>
        <taxon>Gunneridae</taxon>
        <taxon>Pentapetalae</taxon>
        <taxon>rosids</taxon>
        <taxon>Vitales</taxon>
        <taxon>Vitaceae</taxon>
        <taxon>Viteae</taxon>
        <taxon>Vitis</taxon>
    </lineage>
</organism>
<evidence type="ECO:0000313" key="2">
    <source>
        <dbReference type="Proteomes" id="UP001168098"/>
    </source>
</evidence>
<dbReference type="Proteomes" id="UP001168098">
    <property type="component" value="Unassembled WGS sequence"/>
</dbReference>
<gene>
    <name evidence="1" type="ORF">PVL29_009713</name>
</gene>
<protein>
    <submittedName>
        <fullName evidence="1">Uncharacterized protein</fullName>
    </submittedName>
</protein>
<keyword evidence="2" id="KW-1185">Reference proteome</keyword>
<dbReference type="EMBL" id="JARBHA010000008">
    <property type="protein sequence ID" value="KAJ9693877.1"/>
    <property type="molecule type" value="Genomic_DNA"/>
</dbReference>
<proteinExistence type="predicted"/>
<evidence type="ECO:0000313" key="1">
    <source>
        <dbReference type="EMBL" id="KAJ9693877.1"/>
    </source>
</evidence>
<name>A0AA39DTS7_VITRO</name>
<comment type="caution">
    <text evidence="1">The sequence shown here is derived from an EMBL/GenBank/DDBJ whole genome shotgun (WGS) entry which is preliminary data.</text>
</comment>
<accession>A0AA39DTS7</accession>
<dbReference type="AlphaFoldDB" id="A0AA39DTS7"/>
<reference evidence="1 2" key="1">
    <citation type="journal article" date="2023" name="BMC Biotechnol.">
        <title>Vitis rotundifolia cv Carlos genome sequencing.</title>
        <authorList>
            <person name="Huff M."/>
            <person name="Hulse-Kemp A."/>
            <person name="Scheffler B."/>
            <person name="Youngblood R."/>
            <person name="Simpson S."/>
            <person name="Babiker E."/>
            <person name="Staton M."/>
        </authorList>
    </citation>
    <scope>NUCLEOTIDE SEQUENCE [LARGE SCALE GENOMIC DNA]</scope>
    <source>
        <tissue evidence="1">Leaf</tissue>
    </source>
</reference>